<dbReference type="GeneID" id="28977251"/>
<sequence>MATKFERASFPTPSPSPPSRAVVPPTTSTRRNRHEDQLARIAHAAEHARLAHLAKAVHAAAPTASTTGAGVKMLRYSFHVEHDERGHKVLKRVTVIVPEVVGGKAAKGESDDARTALRQRPVSSFLFIPPQQTATAARPRARVAPPARRLSAPRLSNLSLIPPAPPVPQFQSTASSRRSVVPAPSEATIQQRRDAVAEQEPVVDPLCPGHGDGVERVPSGAGLDRVAAWARDQRERVRRKRGGQGVAEPSEEDEATAPARTRAAKRQRRDDSLGERRGKMVEPLRLV</sequence>
<feature type="region of interest" description="Disordered" evidence="1">
    <location>
        <begin position="1"/>
        <end position="34"/>
    </location>
</feature>
<evidence type="ECO:0000313" key="2">
    <source>
        <dbReference type="EMBL" id="KPV75381.1"/>
    </source>
</evidence>
<dbReference type="RefSeq" id="XP_018271430.1">
    <property type="nucleotide sequence ID" value="XM_018416803.1"/>
</dbReference>
<evidence type="ECO:0000313" key="3">
    <source>
        <dbReference type="Proteomes" id="UP000053890"/>
    </source>
</evidence>
<evidence type="ECO:0000256" key="1">
    <source>
        <dbReference type="SAM" id="MobiDB-lite"/>
    </source>
</evidence>
<accession>A0A194S7J3</accession>
<feature type="compositionally biased region" description="Polar residues" evidence="1">
    <location>
        <begin position="169"/>
        <end position="178"/>
    </location>
</feature>
<gene>
    <name evidence="2" type="ORF">RHOBADRAFT_53364</name>
</gene>
<feature type="compositionally biased region" description="Low complexity" evidence="1">
    <location>
        <begin position="19"/>
        <end position="29"/>
    </location>
</feature>
<feature type="region of interest" description="Disordered" evidence="1">
    <location>
        <begin position="157"/>
        <end position="220"/>
    </location>
</feature>
<dbReference type="EMBL" id="KQ474078">
    <property type="protein sequence ID" value="KPV75381.1"/>
    <property type="molecule type" value="Genomic_DNA"/>
</dbReference>
<dbReference type="AlphaFoldDB" id="A0A194S7J3"/>
<feature type="compositionally biased region" description="Basic and acidic residues" evidence="1">
    <location>
        <begin position="268"/>
        <end position="287"/>
    </location>
</feature>
<reference evidence="2 3" key="1">
    <citation type="journal article" date="2015" name="Front. Microbiol.">
        <title>Genome sequence of the plant growth promoting endophytic yeast Rhodotorula graminis WP1.</title>
        <authorList>
            <person name="Firrincieli A."/>
            <person name="Otillar R."/>
            <person name="Salamov A."/>
            <person name="Schmutz J."/>
            <person name="Khan Z."/>
            <person name="Redman R.S."/>
            <person name="Fleck N.D."/>
            <person name="Lindquist E."/>
            <person name="Grigoriev I.V."/>
            <person name="Doty S.L."/>
        </authorList>
    </citation>
    <scope>NUCLEOTIDE SEQUENCE [LARGE SCALE GENOMIC DNA]</scope>
    <source>
        <strain evidence="2 3">WP1</strain>
    </source>
</reference>
<feature type="region of interest" description="Disordered" evidence="1">
    <location>
        <begin position="232"/>
        <end position="287"/>
    </location>
</feature>
<organism evidence="2 3">
    <name type="scientific">Rhodotorula graminis (strain WP1)</name>
    <dbReference type="NCBI Taxonomy" id="578459"/>
    <lineage>
        <taxon>Eukaryota</taxon>
        <taxon>Fungi</taxon>
        <taxon>Dikarya</taxon>
        <taxon>Basidiomycota</taxon>
        <taxon>Pucciniomycotina</taxon>
        <taxon>Microbotryomycetes</taxon>
        <taxon>Sporidiobolales</taxon>
        <taxon>Sporidiobolaceae</taxon>
        <taxon>Rhodotorula</taxon>
    </lineage>
</organism>
<dbReference type="Proteomes" id="UP000053890">
    <property type="component" value="Unassembled WGS sequence"/>
</dbReference>
<dbReference type="OMA" id="RTAMWAQ"/>
<protein>
    <submittedName>
        <fullName evidence="2">Uncharacterized protein</fullName>
    </submittedName>
</protein>
<keyword evidence="3" id="KW-1185">Reference proteome</keyword>
<proteinExistence type="predicted"/>
<name>A0A194S7J3_RHOGW</name>